<dbReference type="InterPro" id="IPR043824">
    <property type="entry name" value="DUF5801"/>
</dbReference>
<feature type="domain" description="DUF5801" evidence="1">
    <location>
        <begin position="743"/>
        <end position="878"/>
    </location>
</feature>
<feature type="domain" description="DUF5801" evidence="1">
    <location>
        <begin position="589"/>
        <end position="723"/>
    </location>
</feature>
<reference evidence="2 3" key="1">
    <citation type="submission" date="2018-05" db="EMBL/GenBank/DDBJ databases">
        <title>Genomic Encyclopedia of Type Strains, Phase IV (KMG-IV): sequencing the most valuable type-strain genomes for metagenomic binning, comparative biology and taxonomic classification.</title>
        <authorList>
            <person name="Goeker M."/>
        </authorList>
    </citation>
    <scope>NUCLEOTIDE SEQUENCE [LARGE SCALE GENOMIC DNA]</scope>
    <source>
        <strain evidence="2 3">DSM 2626</strain>
    </source>
</reference>
<dbReference type="Pfam" id="PF19116">
    <property type="entry name" value="DUF5801"/>
    <property type="match status" value="3"/>
</dbReference>
<feature type="domain" description="DUF5801" evidence="1">
    <location>
        <begin position="430"/>
        <end position="569"/>
    </location>
</feature>
<proteinExistence type="predicted"/>
<name>A0A8E2WGS4_RHILI</name>
<evidence type="ECO:0000313" key="2">
    <source>
        <dbReference type="EMBL" id="PWJ94153.1"/>
    </source>
</evidence>
<organism evidence="2 3">
    <name type="scientific">Rhizobium loti</name>
    <name type="common">Mesorhizobium loti</name>
    <dbReference type="NCBI Taxonomy" id="381"/>
    <lineage>
        <taxon>Bacteria</taxon>
        <taxon>Pseudomonadati</taxon>
        <taxon>Pseudomonadota</taxon>
        <taxon>Alphaproteobacteria</taxon>
        <taxon>Hyphomicrobiales</taxon>
        <taxon>Phyllobacteriaceae</taxon>
        <taxon>Mesorhizobium</taxon>
    </lineage>
</organism>
<accession>A0A8E2WGS4</accession>
<dbReference type="EMBL" id="QGGH01000001">
    <property type="protein sequence ID" value="PWJ94153.1"/>
    <property type="molecule type" value="Genomic_DNA"/>
</dbReference>
<evidence type="ECO:0000259" key="1">
    <source>
        <dbReference type="Pfam" id="PF19116"/>
    </source>
</evidence>
<protein>
    <recommendedName>
        <fullName evidence="1">DUF5801 domain-containing protein</fullName>
    </recommendedName>
</protein>
<dbReference type="RefSeq" id="WP_109659570.1">
    <property type="nucleotide sequence ID" value="NZ_QGGH01000001.1"/>
</dbReference>
<evidence type="ECO:0000313" key="3">
    <source>
        <dbReference type="Proteomes" id="UP000245631"/>
    </source>
</evidence>
<dbReference type="GeneID" id="61050179"/>
<comment type="caution">
    <text evidence="2">The sequence shown here is derived from an EMBL/GenBank/DDBJ whole genome shotgun (WGS) entry which is preliminary data.</text>
</comment>
<dbReference type="Proteomes" id="UP000245631">
    <property type="component" value="Unassembled WGS sequence"/>
</dbReference>
<sequence length="1335" mass="136232">MALDITTQDIIIDETIGLQDDDINPSIAPYNTDTTLTYLLGLDAAGGLPSPEVAFQTNFVVASASAGETITSVALSQNLSGTPFSTTVGVNSGIQTVDGNYVWLFQDPTHPNVVIGVIGTSDATAEPAETGPLAFSFALIPTSTTNADLYTVEYVPLLHPDATDPDDRIDLTDKVFASVTGTSVASFAGTAAAPGNHDFYLINSSNDASKQLLVIGLNGGTANVSEQGFGINNQSINPNETLQVDFVTGGNLNAGSASQIQYGSHLETVTQAGFTISQITPSTPTARVDVSISAFNNTGNEQSTDFFDGTATSPVDITGIKLTGTSGFASVITVDGTYATASGNVTVTGLSGTGNAVTITGLDNTTTVDITTSSPMDRLQVKGVDSNEGCDISEFHFSSTSTNAYSEEVGSHINFDDDGPSISITGAEPTLTVDESALATNDTKSFAGNFSSAFGVDGAGTLTYALGVLGGGTNVVSGLVDTQSGEAVVLNLNASGVVIGTTASGGLEVFRVSVDAAGNVTLDQSRAVVHSDTTDPNDSTSLAADNLIQLTATVTDKDGDHLSASLDIGQNLNFKDDGPSISTTGTEPTLTVDESVLTTNDTKSFAGNFTSAFGADGAGTLTYALGVVAGPSGLVDTATGQAVILSLNGGVVEGHTSGSNDLVFTVSVSATGDVTLDQLRAVVHANTSNPDDSTSLTADNLVTLTATVTDKDGDHLSASLDIGQNLNFKDDGPSISTTGTEPTLTVDESNLGANSADFATVFTPNAGADGDAISYALGINQVTNVSGLTDTLTGLSVLLFVEGGEVVGRAGSAAGDIVFTVSVAADGTVTLDQARAIIHSPDTGPDQQTSLASDDLVTLTAIITDGDGDQASDSVNIGTSLVFKDDAPTITVPFDGDQTGVPGTPETLANTLNASATGAFGYDIGADAHPAAFYAGGGSDFVDQNGALAGVQIGLTGTITGGGGGNILTSEVTLASESLTSATFNFTFTYDKDPAAGVQTGTAGGTLVFDKIADTYTIHLTDPLEGFSFDVIHTSQLLSKEPLGNTGHPPIVLEKLQADDPNTPANENFYVQFTGNLINKANPFSLTANGEGASGDATFTLGGHEMVSNANETWVSATQSTNGVAGDTIQKGELLTLRFFDSNVGIANEAITPTATAGTMAIKFDGIGNSEDLMLILNLIDDKGTASTADDVSITRAMYVQNADIFKMGHVPAPYSGEFTLDNNDGLVIIEQNDYNAAGEHFVLQGVQIMQSGNGITGNSTAINLNPTTGASGGSNATTNLVNFDPTDNDVLKITDIGFTSTSTQTPDAHLDFAFQVADADADQTAMQHILVDVA</sequence>
<gene>
    <name evidence="2" type="ORF">C8D77_101836</name>
</gene>